<proteinExistence type="predicted"/>
<dbReference type="PANTHER" id="PTHR10742:SF398">
    <property type="entry name" value="AMINE OXIDASE DOMAIN-CONTAINING PROTEIN-RELATED"/>
    <property type="match status" value="1"/>
</dbReference>
<reference evidence="3" key="1">
    <citation type="submission" date="2019-08" db="EMBL/GenBank/DDBJ databases">
        <title>The genome of the North American firefly Photinus pyralis.</title>
        <authorList>
            <consortium name="Photinus pyralis genome working group"/>
            <person name="Fallon T.R."/>
            <person name="Sander Lower S.E."/>
            <person name="Weng J.-K."/>
        </authorList>
    </citation>
    <scope>NUCLEOTIDE SEQUENCE</scope>
    <source>
        <strain evidence="3">TRF0915ILg1</strain>
        <tissue evidence="3">Whole body</tissue>
    </source>
</reference>
<dbReference type="Pfam" id="PF01593">
    <property type="entry name" value="Amino_oxidase"/>
    <property type="match status" value="1"/>
</dbReference>
<protein>
    <recommendedName>
        <fullName evidence="2">Amine oxidase domain-containing protein</fullName>
    </recommendedName>
</protein>
<dbReference type="PRINTS" id="PR00419">
    <property type="entry name" value="ADXRDTASE"/>
</dbReference>
<dbReference type="EMBL" id="VTPC01000480">
    <property type="protein sequence ID" value="KAF2905638.1"/>
    <property type="molecule type" value="Genomic_DNA"/>
</dbReference>
<sequence>MVVLKTIVLLFAIQILSYITCEKMPSVIIIGAGPAGIAAATRLFKNNITNIKVLEAENRIGGRIYSLKFGDAFVDLGAEWYHGGEDNPIYHVIKELDLIEVQDTIRTYYHSSGKDINKDLVAELRNIFFSIYYASNIKTDKDVSIGQYVKEKYLKAIDERYRNASEKLEFAKEFLDVLKKDVELFQGAFSWNEPSAESDYIETSPSILYHWKNRGYKAVLDVLLQKYPDPEKELPIEILLNKEVKQIFWNNEVSVKCTDGSEYKADHIILTVPLGVLKDRYAQLFNPELPQEKQNAINELGISAVQKIFFHFPKQWWPNNNFHSIDFFWTEEDRVRFLKEKKDKSWLLGFTGLYPTPYNPNVLQTWFCGENVPKIELLPDEEIINGLMLMLNRFVGKYFENITTPDSLLRFNWYEQSHFRGTYSYQTVKSRQRNISGQIALSKPMQAENGKMALLFAGEATNPTHYRTVHGAMETGFREADRIINFIKNK</sequence>
<dbReference type="AlphaFoldDB" id="A0A8K0GQ48"/>
<dbReference type="InterPro" id="IPR050281">
    <property type="entry name" value="Flavin_monoamine_oxidase"/>
</dbReference>
<dbReference type="Gene3D" id="3.50.50.60">
    <property type="entry name" value="FAD/NAD(P)-binding domain"/>
    <property type="match status" value="1"/>
</dbReference>
<feature type="domain" description="Amine oxidase" evidence="2">
    <location>
        <begin position="35"/>
        <end position="484"/>
    </location>
</feature>
<evidence type="ECO:0000313" key="4">
    <source>
        <dbReference type="Proteomes" id="UP000801492"/>
    </source>
</evidence>
<name>A0A8K0GQ48_IGNLU</name>
<keyword evidence="1" id="KW-0732">Signal</keyword>
<organism evidence="3 4">
    <name type="scientific">Ignelater luminosus</name>
    <name type="common">Cucubano</name>
    <name type="synonym">Pyrophorus luminosus</name>
    <dbReference type="NCBI Taxonomy" id="2038154"/>
    <lineage>
        <taxon>Eukaryota</taxon>
        <taxon>Metazoa</taxon>
        <taxon>Ecdysozoa</taxon>
        <taxon>Arthropoda</taxon>
        <taxon>Hexapoda</taxon>
        <taxon>Insecta</taxon>
        <taxon>Pterygota</taxon>
        <taxon>Neoptera</taxon>
        <taxon>Endopterygota</taxon>
        <taxon>Coleoptera</taxon>
        <taxon>Polyphaga</taxon>
        <taxon>Elateriformia</taxon>
        <taxon>Elateroidea</taxon>
        <taxon>Elateridae</taxon>
        <taxon>Agrypninae</taxon>
        <taxon>Pyrophorini</taxon>
        <taxon>Ignelater</taxon>
    </lineage>
</organism>
<dbReference type="GO" id="GO:0046592">
    <property type="term" value="F:polyamine oxidase activity"/>
    <property type="evidence" value="ECO:0007669"/>
    <property type="project" value="TreeGrafter"/>
</dbReference>
<feature type="chain" id="PRO_5035451524" description="Amine oxidase domain-containing protein" evidence="1">
    <location>
        <begin position="22"/>
        <end position="490"/>
    </location>
</feature>
<dbReference type="PANTHER" id="PTHR10742">
    <property type="entry name" value="FLAVIN MONOAMINE OXIDASE"/>
    <property type="match status" value="1"/>
</dbReference>
<dbReference type="OrthoDB" id="5046242at2759"/>
<accession>A0A8K0GQ48</accession>
<comment type="caution">
    <text evidence="3">The sequence shown here is derived from an EMBL/GenBank/DDBJ whole genome shotgun (WGS) entry which is preliminary data.</text>
</comment>
<gene>
    <name evidence="3" type="ORF">ILUMI_00540</name>
</gene>
<dbReference type="InterPro" id="IPR036188">
    <property type="entry name" value="FAD/NAD-bd_sf"/>
</dbReference>
<evidence type="ECO:0000259" key="2">
    <source>
        <dbReference type="Pfam" id="PF01593"/>
    </source>
</evidence>
<dbReference type="SUPFAM" id="SSF51905">
    <property type="entry name" value="FAD/NAD(P)-binding domain"/>
    <property type="match status" value="1"/>
</dbReference>
<evidence type="ECO:0000313" key="3">
    <source>
        <dbReference type="EMBL" id="KAF2905638.1"/>
    </source>
</evidence>
<evidence type="ECO:0000256" key="1">
    <source>
        <dbReference type="SAM" id="SignalP"/>
    </source>
</evidence>
<feature type="signal peptide" evidence="1">
    <location>
        <begin position="1"/>
        <end position="21"/>
    </location>
</feature>
<dbReference type="InterPro" id="IPR002937">
    <property type="entry name" value="Amino_oxidase"/>
</dbReference>
<dbReference type="SUPFAM" id="SSF54373">
    <property type="entry name" value="FAD-linked reductases, C-terminal domain"/>
    <property type="match status" value="1"/>
</dbReference>
<keyword evidence="4" id="KW-1185">Reference proteome</keyword>
<dbReference type="Proteomes" id="UP000801492">
    <property type="component" value="Unassembled WGS sequence"/>
</dbReference>
<dbReference type="Gene3D" id="3.90.660.10">
    <property type="match status" value="1"/>
</dbReference>